<protein>
    <recommendedName>
        <fullName evidence="4">Protein trafficking Pga2</fullName>
    </recommendedName>
</protein>
<keyword evidence="3" id="KW-1185">Reference proteome</keyword>
<sequence length="193" mass="22207">MAQNAQNEQPDLGDKAVEAATDFFNQIYSLIETVIKRFWKNSWASFAEMSGKRWTKVILSVVFYLLVRPYIEKFFKWMHDRDRAKEKAKKEEERAAFGKKKPKMSANALRGGETGKVLGEVEDSDEDLEAEEGEEDVLAAASGVPEWHGMARKRQKKYIKNLQKQGQKAEKLSEEQIMELLDWSDDEVAKKDA</sequence>
<dbReference type="InterPro" id="IPR011431">
    <property type="entry name" value="Trafficking_Pga2"/>
</dbReference>
<dbReference type="STRING" id="303698.A0A1V6TM28"/>
<dbReference type="PANTHER" id="PTHR28199">
    <property type="entry name" value="PROCESSING OF GAS1 AND ALP PROTEIN 2"/>
    <property type="match status" value="1"/>
</dbReference>
<evidence type="ECO:0000256" key="1">
    <source>
        <dbReference type="SAM" id="MobiDB-lite"/>
    </source>
</evidence>
<evidence type="ECO:0000313" key="3">
    <source>
        <dbReference type="Proteomes" id="UP000191285"/>
    </source>
</evidence>
<dbReference type="Pfam" id="PF07543">
    <property type="entry name" value="PGA2"/>
    <property type="match status" value="1"/>
</dbReference>
<dbReference type="OrthoDB" id="4227028at2759"/>
<dbReference type="GO" id="GO:0015031">
    <property type="term" value="P:protein transport"/>
    <property type="evidence" value="ECO:0007669"/>
    <property type="project" value="TreeGrafter"/>
</dbReference>
<comment type="caution">
    <text evidence="2">The sequence shown here is derived from an EMBL/GenBank/DDBJ whole genome shotgun (WGS) entry which is preliminary data.</text>
</comment>
<reference evidence="3" key="1">
    <citation type="journal article" date="2017" name="Nat. Microbiol.">
        <title>Global analysis of biosynthetic gene clusters reveals vast potential of secondary metabolite production in Penicillium species.</title>
        <authorList>
            <person name="Nielsen J.C."/>
            <person name="Grijseels S."/>
            <person name="Prigent S."/>
            <person name="Ji B."/>
            <person name="Dainat J."/>
            <person name="Nielsen K.F."/>
            <person name="Frisvad J.C."/>
            <person name="Workman M."/>
            <person name="Nielsen J."/>
        </authorList>
    </citation>
    <scope>NUCLEOTIDE SEQUENCE [LARGE SCALE GENOMIC DNA]</scope>
    <source>
        <strain evidence="3">IBT 24891</strain>
    </source>
</reference>
<name>A0A1V6TM28_9EURO</name>
<dbReference type="AlphaFoldDB" id="A0A1V6TM28"/>
<organism evidence="2 3">
    <name type="scientific">Penicillium steckii</name>
    <dbReference type="NCBI Taxonomy" id="303698"/>
    <lineage>
        <taxon>Eukaryota</taxon>
        <taxon>Fungi</taxon>
        <taxon>Dikarya</taxon>
        <taxon>Ascomycota</taxon>
        <taxon>Pezizomycotina</taxon>
        <taxon>Eurotiomycetes</taxon>
        <taxon>Eurotiomycetidae</taxon>
        <taxon>Eurotiales</taxon>
        <taxon>Aspergillaceae</taxon>
        <taxon>Penicillium</taxon>
    </lineage>
</organism>
<dbReference type="Proteomes" id="UP000191285">
    <property type="component" value="Unassembled WGS sequence"/>
</dbReference>
<evidence type="ECO:0008006" key="4">
    <source>
        <dbReference type="Google" id="ProtNLM"/>
    </source>
</evidence>
<accession>A0A1V6TM28</accession>
<proteinExistence type="predicted"/>
<evidence type="ECO:0000313" key="2">
    <source>
        <dbReference type="EMBL" id="OQE27428.1"/>
    </source>
</evidence>
<dbReference type="EMBL" id="MLKD01000004">
    <property type="protein sequence ID" value="OQE27428.1"/>
    <property type="molecule type" value="Genomic_DNA"/>
</dbReference>
<feature type="region of interest" description="Disordered" evidence="1">
    <location>
        <begin position="88"/>
        <end position="109"/>
    </location>
</feature>
<gene>
    <name evidence="2" type="ORF">PENSTE_c004G06325</name>
</gene>
<dbReference type="PANTHER" id="PTHR28199:SF1">
    <property type="entry name" value="PROCESSING OF GAS1 AND ALP PROTEIN 2"/>
    <property type="match status" value="1"/>
</dbReference>